<evidence type="ECO:0000313" key="3">
    <source>
        <dbReference type="EMBL" id="MFA3836044.1"/>
    </source>
</evidence>
<keyword evidence="4" id="KW-1185">Reference proteome</keyword>
<evidence type="ECO:0000256" key="1">
    <source>
        <dbReference type="SAM" id="SignalP"/>
    </source>
</evidence>
<dbReference type="InterPro" id="IPR000772">
    <property type="entry name" value="Ricin_B_lectin"/>
</dbReference>
<dbReference type="PROSITE" id="PS50231">
    <property type="entry name" value="RICIN_B_LECTIN"/>
    <property type="match status" value="1"/>
</dbReference>
<dbReference type="Gene3D" id="2.80.10.50">
    <property type="match status" value="2"/>
</dbReference>
<gene>
    <name evidence="3" type="ORF">ACEG43_07620</name>
</gene>
<evidence type="ECO:0000259" key="2">
    <source>
        <dbReference type="SMART" id="SM00458"/>
    </source>
</evidence>
<dbReference type="InterPro" id="IPR035992">
    <property type="entry name" value="Ricin_B-like_lectins"/>
</dbReference>
<name>A0ABV4SEN6_9ACTN</name>
<dbReference type="Pfam" id="PF11958">
    <property type="entry name" value="DUF3472"/>
    <property type="match status" value="1"/>
</dbReference>
<sequence>MRRFRSIRSVCVTAVVAVAATLGLSAPAQAAGQTPGTYTNYGFPSGTTALTEATWGTTVEADPGRGNVYWAHQFDFTNSVGGYVGQQRWRTGTGMFLFSLWGSTAAKAGSAGTYCQTFDESGTGYTCRYNEAFTAGHHYTYRVSPDTTDGWYKATISDVTAGTSFVLGSLQVGSGARISAGGMVDWVEYFDWNSNSATCEDEPYSRARFDLPAGTSTGGSAVSASVGSTSTSSTCTQYAKITQVSGGSVHDDATGNSASGDITGSSGKCVDITGGGSTDGTPLELWTCGGGNNQNWVLSHDGTVHALYKCMTVSGSSVQLSSCNGSAAQQWQRSGDTLVNQGKCLDAQGGASADGTKLITYTCSGGANQRWTTPS</sequence>
<comment type="caution">
    <text evidence="3">The sequence shown here is derived from an EMBL/GenBank/DDBJ whole genome shotgun (WGS) entry which is preliminary data.</text>
</comment>
<feature type="domain" description="Ricin B lectin" evidence="2">
    <location>
        <begin position="259"/>
        <end position="374"/>
    </location>
</feature>
<accession>A0ABV4SEN6</accession>
<feature type="signal peptide" evidence="1">
    <location>
        <begin position="1"/>
        <end position="30"/>
    </location>
</feature>
<dbReference type="Pfam" id="PF00652">
    <property type="entry name" value="Ricin_B_lectin"/>
    <property type="match status" value="1"/>
</dbReference>
<dbReference type="EMBL" id="JBGOSP010000003">
    <property type="protein sequence ID" value="MFA3836044.1"/>
    <property type="molecule type" value="Genomic_DNA"/>
</dbReference>
<proteinExistence type="predicted"/>
<organism evidence="3 4">
    <name type="scientific">Streptomyces aureus</name>
    <dbReference type="NCBI Taxonomy" id="193461"/>
    <lineage>
        <taxon>Bacteria</taxon>
        <taxon>Bacillati</taxon>
        <taxon>Actinomycetota</taxon>
        <taxon>Actinomycetes</taxon>
        <taxon>Kitasatosporales</taxon>
        <taxon>Streptomycetaceae</taxon>
        <taxon>Streptomyces</taxon>
    </lineage>
</organism>
<feature type="chain" id="PRO_5045886909" evidence="1">
    <location>
        <begin position="31"/>
        <end position="375"/>
    </location>
</feature>
<dbReference type="RefSeq" id="WP_372561936.1">
    <property type="nucleotide sequence ID" value="NZ_JBGOSP010000003.1"/>
</dbReference>
<evidence type="ECO:0000313" key="4">
    <source>
        <dbReference type="Proteomes" id="UP001571476"/>
    </source>
</evidence>
<keyword evidence="1" id="KW-0732">Signal</keyword>
<dbReference type="SUPFAM" id="SSF50370">
    <property type="entry name" value="Ricin B-like lectins"/>
    <property type="match status" value="1"/>
</dbReference>
<dbReference type="InterPro" id="IPR021862">
    <property type="entry name" value="DUF3472"/>
</dbReference>
<reference evidence="3 4" key="1">
    <citation type="submission" date="2024-08" db="EMBL/GenBank/DDBJ databases">
        <title>Genome sequence of Streptomyces aureus CACIA-1.46HGO.</title>
        <authorList>
            <person name="Evangelista-Martinez Z."/>
        </authorList>
    </citation>
    <scope>NUCLEOTIDE SEQUENCE [LARGE SCALE GENOMIC DNA]</scope>
    <source>
        <strain evidence="3 4">CACIA-1.46HGO</strain>
    </source>
</reference>
<protein>
    <submittedName>
        <fullName evidence="3">Ricin-type beta-trefoil lectin domain protein</fullName>
    </submittedName>
</protein>
<dbReference type="Proteomes" id="UP001571476">
    <property type="component" value="Unassembled WGS sequence"/>
</dbReference>
<dbReference type="SMART" id="SM00458">
    <property type="entry name" value="RICIN"/>
    <property type="match status" value="1"/>
</dbReference>